<dbReference type="SMART" id="SM00708">
    <property type="entry name" value="PhBP"/>
    <property type="match status" value="1"/>
</dbReference>
<dbReference type="Pfam" id="PF01395">
    <property type="entry name" value="PBP_GOBP"/>
    <property type="match status" value="1"/>
</dbReference>
<dbReference type="CDD" id="cd23992">
    <property type="entry name" value="PBP_GOBP"/>
    <property type="match status" value="1"/>
</dbReference>
<feature type="signal peptide" evidence="2">
    <location>
        <begin position="1"/>
        <end position="20"/>
    </location>
</feature>
<name>A0A8S4G890_PLUXY</name>
<dbReference type="InterPro" id="IPR036728">
    <property type="entry name" value="PBP_GOBP_sf"/>
</dbReference>
<dbReference type="Proteomes" id="UP000653454">
    <property type="component" value="Unassembled WGS sequence"/>
</dbReference>
<sequence>MLSSSFILFSMWVFTRIISAEPDRLTDFHKTKLTDHFTTYGIGCITEYSITFDDIKALKAFELPRGAEAPCFFACVLKRAQLMDSQGKITPESVLAVAKAVFDDPDELTEAVNVFQSCAYINDKPVSDGTQGCDRAMFALQCLMEQSTMEDQASGSGSPDATGGPSGVAPGQRRTARLLMESLVTNLLQLTCAGIVTTRNLIPLKIIADLLPLDTLAGLCSLITSLTS</sequence>
<gene>
    <name evidence="3" type="ORF">PLXY2_LOCUS14138</name>
</gene>
<dbReference type="AlphaFoldDB" id="A0A8S4G890"/>
<accession>A0A8S4G890</accession>
<evidence type="ECO:0000256" key="1">
    <source>
        <dbReference type="SAM" id="MobiDB-lite"/>
    </source>
</evidence>
<proteinExistence type="predicted"/>
<reference evidence="3" key="1">
    <citation type="submission" date="2020-11" db="EMBL/GenBank/DDBJ databases">
        <authorList>
            <person name="Whiteford S."/>
        </authorList>
    </citation>
    <scope>NUCLEOTIDE SEQUENCE</scope>
</reference>
<dbReference type="SUPFAM" id="SSF47565">
    <property type="entry name" value="Insect pheromone/odorant-binding proteins"/>
    <property type="match status" value="1"/>
</dbReference>
<keyword evidence="4" id="KW-1185">Reference proteome</keyword>
<feature type="chain" id="PRO_5035934431" evidence="2">
    <location>
        <begin position="21"/>
        <end position="228"/>
    </location>
</feature>
<protein>
    <submittedName>
        <fullName evidence="3">(diamondback moth) hypothetical protein</fullName>
    </submittedName>
</protein>
<dbReference type="GO" id="GO:0005549">
    <property type="term" value="F:odorant binding"/>
    <property type="evidence" value="ECO:0007669"/>
    <property type="project" value="InterPro"/>
</dbReference>
<dbReference type="Gene3D" id="1.10.238.20">
    <property type="entry name" value="Pheromone/general odorant binding protein domain"/>
    <property type="match status" value="1"/>
</dbReference>
<dbReference type="EMBL" id="CAJHNJ030000117">
    <property type="protein sequence ID" value="CAG9135881.1"/>
    <property type="molecule type" value="Genomic_DNA"/>
</dbReference>
<feature type="region of interest" description="Disordered" evidence="1">
    <location>
        <begin position="150"/>
        <end position="171"/>
    </location>
</feature>
<evidence type="ECO:0000256" key="2">
    <source>
        <dbReference type="SAM" id="SignalP"/>
    </source>
</evidence>
<organism evidence="3 4">
    <name type="scientific">Plutella xylostella</name>
    <name type="common">Diamondback moth</name>
    <name type="synonym">Plutella maculipennis</name>
    <dbReference type="NCBI Taxonomy" id="51655"/>
    <lineage>
        <taxon>Eukaryota</taxon>
        <taxon>Metazoa</taxon>
        <taxon>Ecdysozoa</taxon>
        <taxon>Arthropoda</taxon>
        <taxon>Hexapoda</taxon>
        <taxon>Insecta</taxon>
        <taxon>Pterygota</taxon>
        <taxon>Neoptera</taxon>
        <taxon>Endopterygota</taxon>
        <taxon>Lepidoptera</taxon>
        <taxon>Glossata</taxon>
        <taxon>Ditrysia</taxon>
        <taxon>Yponomeutoidea</taxon>
        <taxon>Plutellidae</taxon>
        <taxon>Plutella</taxon>
    </lineage>
</organism>
<evidence type="ECO:0000313" key="4">
    <source>
        <dbReference type="Proteomes" id="UP000653454"/>
    </source>
</evidence>
<keyword evidence="2" id="KW-0732">Signal</keyword>
<dbReference type="InterPro" id="IPR006170">
    <property type="entry name" value="PBP/GOBP"/>
</dbReference>
<feature type="compositionally biased region" description="Polar residues" evidence="1">
    <location>
        <begin position="150"/>
        <end position="159"/>
    </location>
</feature>
<comment type="caution">
    <text evidence="3">The sequence shown here is derived from an EMBL/GenBank/DDBJ whole genome shotgun (WGS) entry which is preliminary data.</text>
</comment>
<evidence type="ECO:0000313" key="3">
    <source>
        <dbReference type="EMBL" id="CAG9135881.1"/>
    </source>
</evidence>